<gene>
    <name evidence="2" type="ORF">DUI87_21669</name>
</gene>
<accession>A0A3M0JKW2</accession>
<reference evidence="2 3" key="1">
    <citation type="submission" date="2018-07" db="EMBL/GenBank/DDBJ databases">
        <title>A high quality draft genome assembly of the barn swallow (H. rustica rustica).</title>
        <authorList>
            <person name="Formenti G."/>
            <person name="Chiara M."/>
            <person name="Poveda L."/>
            <person name="Francoijs K.-J."/>
            <person name="Bonisoli-Alquati A."/>
            <person name="Canova L."/>
            <person name="Gianfranceschi L."/>
            <person name="Horner D.S."/>
            <person name="Saino N."/>
        </authorList>
    </citation>
    <scope>NUCLEOTIDE SEQUENCE [LARGE SCALE GENOMIC DNA]</scope>
    <source>
        <strain evidence="2">Chelidonia</strain>
        <tissue evidence="2">Blood</tissue>
    </source>
</reference>
<sequence length="170" mass="18703">MHLLLPASSETGKEASRGDTEELAAAPPDAARTSIAEFGIWSLLLPTQNKVKFKKIRNNIYVRDSKYLDFKKNNCVAHQVIMVSLRNLLQGGCAPPCPWAYLDLNMGVVDLGHLKPSKESATEEELCMELGQGARIREEEALISPPPDRKEMRHGVHDAVAAAVVYAIPI</sequence>
<dbReference type="EMBL" id="QRBI01000136">
    <property type="protein sequence ID" value="RMC01656.1"/>
    <property type="molecule type" value="Genomic_DNA"/>
</dbReference>
<feature type="region of interest" description="Disordered" evidence="1">
    <location>
        <begin position="1"/>
        <end position="28"/>
    </location>
</feature>
<dbReference type="Proteomes" id="UP000269221">
    <property type="component" value="Unassembled WGS sequence"/>
</dbReference>
<organism evidence="2 3">
    <name type="scientific">Hirundo rustica rustica</name>
    <dbReference type="NCBI Taxonomy" id="333673"/>
    <lineage>
        <taxon>Eukaryota</taxon>
        <taxon>Metazoa</taxon>
        <taxon>Chordata</taxon>
        <taxon>Craniata</taxon>
        <taxon>Vertebrata</taxon>
        <taxon>Euteleostomi</taxon>
        <taxon>Archelosauria</taxon>
        <taxon>Archosauria</taxon>
        <taxon>Dinosauria</taxon>
        <taxon>Saurischia</taxon>
        <taxon>Theropoda</taxon>
        <taxon>Coelurosauria</taxon>
        <taxon>Aves</taxon>
        <taxon>Neognathae</taxon>
        <taxon>Neoaves</taxon>
        <taxon>Telluraves</taxon>
        <taxon>Australaves</taxon>
        <taxon>Passeriformes</taxon>
        <taxon>Sylvioidea</taxon>
        <taxon>Hirundinidae</taxon>
        <taxon>Hirundo</taxon>
    </lineage>
</organism>
<evidence type="ECO:0000313" key="3">
    <source>
        <dbReference type="Proteomes" id="UP000269221"/>
    </source>
</evidence>
<proteinExistence type="predicted"/>
<feature type="compositionally biased region" description="Basic and acidic residues" evidence="1">
    <location>
        <begin position="11"/>
        <end position="20"/>
    </location>
</feature>
<dbReference type="AlphaFoldDB" id="A0A3M0JKW2"/>
<comment type="caution">
    <text evidence="2">The sequence shown here is derived from an EMBL/GenBank/DDBJ whole genome shotgun (WGS) entry which is preliminary data.</text>
</comment>
<protein>
    <submittedName>
        <fullName evidence="2">Uncharacterized protein</fullName>
    </submittedName>
</protein>
<keyword evidence="3" id="KW-1185">Reference proteome</keyword>
<evidence type="ECO:0000256" key="1">
    <source>
        <dbReference type="SAM" id="MobiDB-lite"/>
    </source>
</evidence>
<name>A0A3M0JKW2_HIRRU</name>
<evidence type="ECO:0000313" key="2">
    <source>
        <dbReference type="EMBL" id="RMC01656.1"/>
    </source>
</evidence>